<evidence type="ECO:0000313" key="11">
    <source>
        <dbReference type="EMBL" id="CAB4732186.1"/>
    </source>
</evidence>
<evidence type="ECO:0000256" key="5">
    <source>
        <dbReference type="ARBA" id="ARBA00022691"/>
    </source>
</evidence>
<keyword evidence="6" id="KW-0680">Restriction system</keyword>
<dbReference type="PROSITE" id="PS00093">
    <property type="entry name" value="N4_MTASE"/>
    <property type="match status" value="1"/>
</dbReference>
<dbReference type="AlphaFoldDB" id="A0A6J6SBJ1"/>
<keyword evidence="5" id="KW-0949">S-adenosyl-L-methionine</keyword>
<evidence type="ECO:0000256" key="2">
    <source>
        <dbReference type="ARBA" id="ARBA00012185"/>
    </source>
</evidence>
<dbReference type="PRINTS" id="PR00508">
    <property type="entry name" value="S21N4MTFRASE"/>
</dbReference>
<dbReference type="InterPro" id="IPR001091">
    <property type="entry name" value="RM_Methyltransferase"/>
</dbReference>
<dbReference type="EC" id="2.1.1.113" evidence="2"/>
<dbReference type="InterPro" id="IPR000241">
    <property type="entry name" value="RlmKL-like_Mtase"/>
</dbReference>
<proteinExistence type="inferred from homology"/>
<keyword evidence="7" id="KW-0238">DNA-binding</keyword>
<dbReference type="GO" id="GO:0003677">
    <property type="term" value="F:DNA binding"/>
    <property type="evidence" value="ECO:0007669"/>
    <property type="project" value="UniProtKB-KW"/>
</dbReference>
<feature type="domain" description="DNA methylase N-4/N-6" evidence="10">
    <location>
        <begin position="34"/>
        <end position="94"/>
    </location>
</feature>
<dbReference type="InterPro" id="IPR029063">
    <property type="entry name" value="SAM-dependent_MTases_sf"/>
</dbReference>
<dbReference type="SUPFAM" id="SSF53335">
    <property type="entry name" value="S-adenosyl-L-methionine-dependent methyltransferases"/>
    <property type="match status" value="3"/>
</dbReference>
<evidence type="ECO:0000256" key="6">
    <source>
        <dbReference type="ARBA" id="ARBA00022747"/>
    </source>
</evidence>
<dbReference type="EMBL" id="CAEZYR010000013">
    <property type="protein sequence ID" value="CAB4732186.1"/>
    <property type="molecule type" value="Genomic_DNA"/>
</dbReference>
<dbReference type="GO" id="GO:0009307">
    <property type="term" value="P:DNA restriction-modification system"/>
    <property type="evidence" value="ECO:0007669"/>
    <property type="project" value="UniProtKB-KW"/>
</dbReference>
<dbReference type="Pfam" id="PF01555">
    <property type="entry name" value="N6_N4_Mtase"/>
    <property type="match status" value="1"/>
</dbReference>
<gene>
    <name evidence="11" type="ORF">UFOPK2754_00553</name>
</gene>
<comment type="similarity">
    <text evidence="1">Belongs to the N(4)/N(6)-methyltransferase family. N(4) subfamily.</text>
</comment>
<evidence type="ECO:0000259" key="10">
    <source>
        <dbReference type="Pfam" id="PF01555"/>
    </source>
</evidence>
<organism evidence="11">
    <name type="scientific">freshwater metagenome</name>
    <dbReference type="NCBI Taxonomy" id="449393"/>
    <lineage>
        <taxon>unclassified sequences</taxon>
        <taxon>metagenomes</taxon>
        <taxon>ecological metagenomes</taxon>
    </lineage>
</organism>
<keyword evidence="3" id="KW-0489">Methyltransferase</keyword>
<evidence type="ECO:0000256" key="1">
    <source>
        <dbReference type="ARBA" id="ARBA00010203"/>
    </source>
</evidence>
<dbReference type="Pfam" id="PF01170">
    <property type="entry name" value="UPF0020"/>
    <property type="match status" value="1"/>
</dbReference>
<evidence type="ECO:0000256" key="7">
    <source>
        <dbReference type="ARBA" id="ARBA00023125"/>
    </source>
</evidence>
<dbReference type="Gene3D" id="3.40.50.150">
    <property type="entry name" value="Vaccinia Virus protein VP39"/>
    <property type="match status" value="3"/>
</dbReference>
<protein>
    <recommendedName>
        <fullName evidence="2">site-specific DNA-methyltransferase (cytosine-N(4)-specific)</fullName>
        <ecNumber evidence="2">2.1.1.113</ecNumber>
    </recommendedName>
</protein>
<accession>A0A6J6SBJ1</accession>
<dbReference type="InterPro" id="IPR002941">
    <property type="entry name" value="DNA_methylase_N4/N6"/>
</dbReference>
<evidence type="ECO:0000256" key="8">
    <source>
        <dbReference type="ARBA" id="ARBA00049120"/>
    </source>
</evidence>
<evidence type="ECO:0000259" key="9">
    <source>
        <dbReference type="Pfam" id="PF01170"/>
    </source>
</evidence>
<sequence>MRTRSSGGNLLHLPESDLAAQLSALDWNFADANTQEHGHALLPYPAKFPPQLPAQLIHLLSDEQDTVLDCFGGSGTTALEAVRSGRRAVSIDANPIGTLLTSVKTTPMGGADRDALLSFADSIEDLADRVTPRGPVWQPQIPNVGRWYAPHVFDELAIVRAHLLEQLSEGEARDAALLIFVQVAARLSFQDSETRYRATPREITPGEAARRVAADLRRLVSQLPTAAAGWSKSTVVHGDARDGSAYPVAGSVGLVVTSPPYPNAYDYHLYHRFRIFWLAQEPRDLRSVEIGSHLVNQSLADPVHQYERDMTAVLRNVAGVLRPGRLAAFVVGDGLHKGELYPTGQAIRRLAATVGLDHVVTITRLLPQYKRSVTVAGRRLREENVVVLRRPQRTTGLSRVDPPYPLYPYETVLAEQEWSVLSGEADPTAVLQAAFTSAVVTDGIVVPTLQSVAEVDPSGSAKKNSTYAGHGIHRYKGKFYPQLAKSLVNVTGARQRVGVVLDPFGGSGTVALESSLAGLKSVSLDINPVAIAAATAKQSLLQVTSDDLHRALCCADRAVDRFQGQTDWSQFSPDCLDELQSWFPPPALAKLSVLLKVARSTAVSRACPDGRTILEVLISDLTRECSQQEPSDLRIRRRAVPIDDADVFGLFSARASRLLERHRAFGPRLALRDHLPRATILDASASDSSSFTHEAFEHGVSAVVSSPPYGTALPYIDTDRLSIAAVFGRTRRQRTQLEASLVGSREITGRETAEWEALLGSPGAVNLPATTTSYLDALYRAVSADSSAGFRKLRTPALLLRYFVQMNAVLSNVAKVLVPKGEVALVLGDSTTTIAGQKWLIPTVDEVASISKGLGWSLVDDLPITVTQEGLLNARHAITANRVIRFQAD</sequence>
<evidence type="ECO:0000256" key="4">
    <source>
        <dbReference type="ARBA" id="ARBA00022679"/>
    </source>
</evidence>
<reference evidence="11" key="1">
    <citation type="submission" date="2020-05" db="EMBL/GenBank/DDBJ databases">
        <authorList>
            <person name="Chiriac C."/>
            <person name="Salcher M."/>
            <person name="Ghai R."/>
            <person name="Kavagutti S V."/>
        </authorList>
    </citation>
    <scope>NUCLEOTIDE SEQUENCE</scope>
</reference>
<dbReference type="GO" id="GO:0008170">
    <property type="term" value="F:N-methyltransferase activity"/>
    <property type="evidence" value="ECO:0007669"/>
    <property type="project" value="InterPro"/>
</dbReference>
<dbReference type="InterPro" id="IPR017985">
    <property type="entry name" value="MeTrfase_CN4_CS"/>
</dbReference>
<comment type="catalytic activity">
    <reaction evidence="8">
        <text>a 2'-deoxycytidine in DNA + S-adenosyl-L-methionine = an N(4)-methyl-2'-deoxycytidine in DNA + S-adenosyl-L-homocysteine + H(+)</text>
        <dbReference type="Rhea" id="RHEA:16857"/>
        <dbReference type="Rhea" id="RHEA-COMP:11369"/>
        <dbReference type="Rhea" id="RHEA-COMP:13674"/>
        <dbReference type="ChEBI" id="CHEBI:15378"/>
        <dbReference type="ChEBI" id="CHEBI:57856"/>
        <dbReference type="ChEBI" id="CHEBI:59789"/>
        <dbReference type="ChEBI" id="CHEBI:85452"/>
        <dbReference type="ChEBI" id="CHEBI:137933"/>
        <dbReference type="EC" id="2.1.1.113"/>
    </reaction>
</comment>
<name>A0A6J6SBJ1_9ZZZZ</name>
<dbReference type="GO" id="GO:0015667">
    <property type="term" value="F:site-specific DNA-methyltransferase (cytosine-N4-specific) activity"/>
    <property type="evidence" value="ECO:0007669"/>
    <property type="project" value="UniProtKB-EC"/>
</dbReference>
<dbReference type="GO" id="GO:0032259">
    <property type="term" value="P:methylation"/>
    <property type="evidence" value="ECO:0007669"/>
    <property type="project" value="UniProtKB-KW"/>
</dbReference>
<evidence type="ECO:0000256" key="3">
    <source>
        <dbReference type="ARBA" id="ARBA00022603"/>
    </source>
</evidence>
<feature type="domain" description="Ribosomal RNA large subunit methyltransferase K/L-like methyltransferase" evidence="9">
    <location>
        <begin position="476"/>
        <end position="526"/>
    </location>
</feature>
<keyword evidence="4" id="KW-0808">Transferase</keyword>